<comment type="caution">
    <text evidence="1">The sequence shown here is derived from an EMBL/GenBank/DDBJ whole genome shotgun (WGS) entry which is preliminary data.</text>
</comment>
<protein>
    <recommendedName>
        <fullName evidence="3">DUF1214 domain-containing protein</fullName>
    </recommendedName>
</protein>
<dbReference type="Proteomes" id="UP001589858">
    <property type="component" value="Unassembled WGS sequence"/>
</dbReference>
<dbReference type="RefSeq" id="WP_267218366.1">
    <property type="nucleotide sequence ID" value="NZ_JAPCWC010000001.1"/>
</dbReference>
<evidence type="ECO:0008006" key="3">
    <source>
        <dbReference type="Google" id="ProtNLM"/>
    </source>
</evidence>
<reference evidence="1 2" key="1">
    <citation type="submission" date="2024-09" db="EMBL/GenBank/DDBJ databases">
        <authorList>
            <person name="Sun Q."/>
            <person name="Mori K."/>
        </authorList>
    </citation>
    <scope>NUCLEOTIDE SEQUENCE [LARGE SCALE GENOMIC DNA]</scope>
    <source>
        <strain evidence="1 2">CICC 11035S</strain>
    </source>
</reference>
<proteinExistence type="predicted"/>
<name>A0ABV6SBH8_9SPHN</name>
<evidence type="ECO:0000313" key="2">
    <source>
        <dbReference type="Proteomes" id="UP001589858"/>
    </source>
</evidence>
<keyword evidence="2" id="KW-1185">Reference proteome</keyword>
<gene>
    <name evidence="1" type="ORF">ACFFF8_18425</name>
</gene>
<accession>A0ABV6SBH8</accession>
<sequence>MAQETDVQAAPASILECLSDLESAVASLGQTWRPDDPAYRADLYRQTMTSLSYAYFMYFHADAEHPDWAPLWNPVYTLQPNPDDIYVQSPIRGDLRYRVAGNRGTCRILSFTTQKALSGTVDHMPQPGGHNEVDCDDLGIAPGEDFEILFSARRPADHTGLWAPIDPQAGGMYVRYRMYDWETETDPQLTIECLDPVPPKPRLSPAEIAGRMREMARFPGRKTRLYYPMQNGVKERVGFNVFEPVRMPGALVKQVYWPACFQLAEDEALIIETEIPERAPYWNIQLNDPLFNALEYVYRLSSTNGAMARLSSDGRFRGVIALRDPGVPNWLDPAGYTEGGIYGRWYDCSSAPTPTITRVKLTDLRGYLPSDTPVVTPDQRREEIARRVRACQRRRRW</sequence>
<evidence type="ECO:0000313" key="1">
    <source>
        <dbReference type="EMBL" id="MFC0686564.1"/>
    </source>
</evidence>
<dbReference type="EMBL" id="JBHLTM010000075">
    <property type="protein sequence ID" value="MFC0686564.1"/>
    <property type="molecule type" value="Genomic_DNA"/>
</dbReference>
<organism evidence="1 2">
    <name type="scientific">Novosphingobium clariflavum</name>
    <dbReference type="NCBI Taxonomy" id="2029884"/>
    <lineage>
        <taxon>Bacteria</taxon>
        <taxon>Pseudomonadati</taxon>
        <taxon>Pseudomonadota</taxon>
        <taxon>Alphaproteobacteria</taxon>
        <taxon>Sphingomonadales</taxon>
        <taxon>Sphingomonadaceae</taxon>
        <taxon>Novosphingobium</taxon>
    </lineage>
</organism>